<keyword evidence="4 8" id="KW-0812">Transmembrane</keyword>
<comment type="similarity">
    <text evidence="2">Belongs to the EamA transporter family.</text>
</comment>
<protein>
    <submittedName>
        <fullName evidence="10">Inner membrane transporter RhtA</fullName>
    </submittedName>
</protein>
<evidence type="ECO:0000256" key="4">
    <source>
        <dbReference type="ARBA" id="ARBA00022692"/>
    </source>
</evidence>
<feature type="domain" description="EamA" evidence="9">
    <location>
        <begin position="157"/>
        <end position="284"/>
    </location>
</feature>
<sequence length="311" mass="32426">MSTRESRTGVAFAVLAMSFVQLGLSASVSLFDRLGPEGAAWLRLSFAAVIVLVLFRPRFSAFDRRSLLAAVGLGVATGAMTLLFMAAAARIPLGVASALEFLGPLSVAVVRNSRRFRSVQSRVGLVWPALAFVGVMLLTQPWRFVSNSAAVDSLDVLGVLFALAAAVCWAAYILLTQHVGDNVSGLQGMGVSIPVAALVATVVAGPSTIPLMTWDLVAIGIGLALLLPVVPFTLEYLALRRLDAGVFGTLMSLEPALALLVGWLLLHQTPGLLPAFGIAFVVLAGMGAERTSAPRHASPSSTEQPGVLSPG</sequence>
<feature type="region of interest" description="Disordered" evidence="7">
    <location>
        <begin position="291"/>
        <end position="311"/>
    </location>
</feature>
<comment type="subcellular location">
    <subcellularLocation>
        <location evidence="1">Cell membrane</location>
        <topology evidence="1">Multi-pass membrane protein</topology>
    </subcellularLocation>
</comment>
<dbReference type="Pfam" id="PF00892">
    <property type="entry name" value="EamA"/>
    <property type="match status" value="1"/>
</dbReference>
<evidence type="ECO:0000256" key="8">
    <source>
        <dbReference type="SAM" id="Phobius"/>
    </source>
</evidence>
<organism evidence="10 11">
    <name type="scientific">Kribbella steppae</name>
    <dbReference type="NCBI Taxonomy" id="2512223"/>
    <lineage>
        <taxon>Bacteria</taxon>
        <taxon>Bacillati</taxon>
        <taxon>Actinomycetota</taxon>
        <taxon>Actinomycetes</taxon>
        <taxon>Propionibacteriales</taxon>
        <taxon>Kribbellaceae</taxon>
        <taxon>Kribbella</taxon>
    </lineage>
</organism>
<keyword evidence="6 8" id="KW-0472">Membrane</keyword>
<proteinExistence type="inferred from homology"/>
<feature type="transmembrane region" description="Helical" evidence="8">
    <location>
        <begin position="186"/>
        <end position="204"/>
    </location>
</feature>
<feature type="transmembrane region" description="Helical" evidence="8">
    <location>
        <begin position="156"/>
        <end position="174"/>
    </location>
</feature>
<evidence type="ECO:0000256" key="5">
    <source>
        <dbReference type="ARBA" id="ARBA00022989"/>
    </source>
</evidence>
<comment type="caution">
    <text evidence="10">The sequence shown here is derived from an EMBL/GenBank/DDBJ whole genome shotgun (WGS) entry which is preliminary data.</text>
</comment>
<dbReference type="PANTHER" id="PTHR32322">
    <property type="entry name" value="INNER MEMBRANE TRANSPORTER"/>
    <property type="match status" value="1"/>
</dbReference>
<evidence type="ECO:0000313" key="11">
    <source>
        <dbReference type="Proteomes" id="UP000294508"/>
    </source>
</evidence>
<feature type="transmembrane region" description="Helical" evidence="8">
    <location>
        <begin position="93"/>
        <end position="111"/>
    </location>
</feature>
<gene>
    <name evidence="10" type="ORF">EV652_108489</name>
</gene>
<evidence type="ECO:0000256" key="3">
    <source>
        <dbReference type="ARBA" id="ARBA00022475"/>
    </source>
</evidence>
<name>A0A4R2HCB3_9ACTN</name>
<evidence type="ECO:0000256" key="2">
    <source>
        <dbReference type="ARBA" id="ARBA00007362"/>
    </source>
</evidence>
<feature type="transmembrane region" description="Helical" evidence="8">
    <location>
        <begin position="123"/>
        <end position="144"/>
    </location>
</feature>
<dbReference type="Proteomes" id="UP000294508">
    <property type="component" value="Unassembled WGS sequence"/>
</dbReference>
<evidence type="ECO:0000259" key="9">
    <source>
        <dbReference type="Pfam" id="PF00892"/>
    </source>
</evidence>
<evidence type="ECO:0000256" key="1">
    <source>
        <dbReference type="ARBA" id="ARBA00004651"/>
    </source>
</evidence>
<feature type="transmembrane region" description="Helical" evidence="8">
    <location>
        <begin position="244"/>
        <end position="265"/>
    </location>
</feature>
<dbReference type="InterPro" id="IPR037185">
    <property type="entry name" value="EmrE-like"/>
</dbReference>
<keyword evidence="5 8" id="KW-1133">Transmembrane helix</keyword>
<dbReference type="AlphaFoldDB" id="A0A4R2HCB3"/>
<dbReference type="InterPro" id="IPR000620">
    <property type="entry name" value="EamA_dom"/>
</dbReference>
<accession>A0A4R2HCB3</accession>
<reference evidence="10 11" key="1">
    <citation type="journal article" date="2015" name="Stand. Genomic Sci.">
        <title>Genomic Encyclopedia of Bacterial and Archaeal Type Strains, Phase III: the genomes of soil and plant-associated and newly described type strains.</title>
        <authorList>
            <person name="Whitman W.B."/>
            <person name="Woyke T."/>
            <person name="Klenk H.P."/>
            <person name="Zhou Y."/>
            <person name="Lilburn T.G."/>
            <person name="Beck B.J."/>
            <person name="De Vos P."/>
            <person name="Vandamme P."/>
            <person name="Eisen J.A."/>
            <person name="Garrity G."/>
            <person name="Hugenholtz P."/>
            <person name="Kyrpides N.C."/>
        </authorList>
    </citation>
    <scope>NUCLEOTIDE SEQUENCE [LARGE SCALE GENOMIC DNA]</scope>
    <source>
        <strain evidence="10 11">VKM Ac-2572</strain>
    </source>
</reference>
<dbReference type="SUPFAM" id="SSF103481">
    <property type="entry name" value="Multidrug resistance efflux transporter EmrE"/>
    <property type="match status" value="2"/>
</dbReference>
<evidence type="ECO:0000256" key="7">
    <source>
        <dbReference type="SAM" id="MobiDB-lite"/>
    </source>
</evidence>
<keyword evidence="3" id="KW-1003">Cell membrane</keyword>
<feature type="transmembrane region" description="Helical" evidence="8">
    <location>
        <begin position="67"/>
        <end position="87"/>
    </location>
</feature>
<feature type="transmembrane region" description="Helical" evidence="8">
    <location>
        <begin position="216"/>
        <end position="237"/>
    </location>
</feature>
<dbReference type="EMBL" id="SLWN01000008">
    <property type="protein sequence ID" value="TCO24952.1"/>
    <property type="molecule type" value="Genomic_DNA"/>
</dbReference>
<feature type="transmembrane region" description="Helical" evidence="8">
    <location>
        <begin position="12"/>
        <end position="32"/>
    </location>
</feature>
<keyword evidence="11" id="KW-1185">Reference proteome</keyword>
<feature type="transmembrane region" description="Helical" evidence="8">
    <location>
        <begin position="38"/>
        <end position="55"/>
    </location>
</feature>
<dbReference type="InterPro" id="IPR050638">
    <property type="entry name" value="AA-Vitamin_Transporters"/>
</dbReference>
<dbReference type="GO" id="GO:0005886">
    <property type="term" value="C:plasma membrane"/>
    <property type="evidence" value="ECO:0007669"/>
    <property type="project" value="UniProtKB-SubCell"/>
</dbReference>
<evidence type="ECO:0000313" key="10">
    <source>
        <dbReference type="EMBL" id="TCO24952.1"/>
    </source>
</evidence>
<dbReference type="PANTHER" id="PTHR32322:SF18">
    <property type="entry name" value="S-ADENOSYLMETHIONINE_S-ADENOSYLHOMOCYSTEINE TRANSPORTER"/>
    <property type="match status" value="1"/>
</dbReference>
<dbReference type="RefSeq" id="WP_199238395.1">
    <property type="nucleotide sequence ID" value="NZ_SLWN01000008.1"/>
</dbReference>
<evidence type="ECO:0000256" key="6">
    <source>
        <dbReference type="ARBA" id="ARBA00023136"/>
    </source>
</evidence>
<feature type="transmembrane region" description="Helical" evidence="8">
    <location>
        <begin position="271"/>
        <end position="288"/>
    </location>
</feature>